<evidence type="ECO:0000313" key="17">
    <source>
        <dbReference type="Proteomes" id="UP000808372"/>
    </source>
</evidence>
<feature type="transmembrane region" description="Helical" evidence="15">
    <location>
        <begin position="496"/>
        <end position="515"/>
    </location>
</feature>
<feature type="transmembrane region" description="Helical" evidence="15">
    <location>
        <begin position="456"/>
        <end position="475"/>
    </location>
</feature>
<proteinExistence type="inferred from homology"/>
<dbReference type="InterPro" id="IPR005828">
    <property type="entry name" value="MFS_sugar_transport-like"/>
</dbReference>
<evidence type="ECO:0000256" key="9">
    <source>
        <dbReference type="ARBA" id="ARBA00022692"/>
    </source>
</evidence>
<dbReference type="KEGG" id="snh:120064793"/>
<dbReference type="Gene3D" id="1.20.1250.20">
    <property type="entry name" value="MFS general substrate transporter like domains"/>
    <property type="match status" value="2"/>
</dbReference>
<evidence type="ECO:0000256" key="5">
    <source>
        <dbReference type="ARBA" id="ARBA00015973"/>
    </source>
</evidence>
<evidence type="ECO:0000256" key="10">
    <source>
        <dbReference type="ARBA" id="ARBA00022989"/>
    </source>
</evidence>
<evidence type="ECO:0000256" key="4">
    <source>
        <dbReference type="ARBA" id="ARBA00007004"/>
    </source>
</evidence>
<feature type="transmembrane region" description="Helical" evidence="15">
    <location>
        <begin position="16"/>
        <end position="34"/>
    </location>
</feature>
<comment type="subcellular location">
    <subcellularLocation>
        <location evidence="2">Cell membrane</location>
        <location evidence="2">Sarcolemma</location>
    </subcellularLocation>
    <subcellularLocation>
        <location evidence="3">Cell membrane</location>
        <topology evidence="3">Multi-pass membrane protein</topology>
    </subcellularLocation>
</comment>
<dbReference type="InterPro" id="IPR045263">
    <property type="entry name" value="GLUT"/>
</dbReference>
<keyword evidence="11 15" id="KW-0472">Membrane</keyword>
<dbReference type="GO" id="GO:0042383">
    <property type="term" value="C:sarcolemma"/>
    <property type="evidence" value="ECO:0007669"/>
    <property type="project" value="UniProtKB-SubCell"/>
</dbReference>
<dbReference type="PANTHER" id="PTHR23503:SF54">
    <property type="entry name" value="MAJOR FACILITATOR SUPERFAMILY (MFS) PROFILE DOMAIN-CONTAINING PROTEIN"/>
    <property type="match status" value="1"/>
</dbReference>
<dbReference type="RefSeq" id="XP_038871322.1">
    <property type="nucleotide sequence ID" value="XM_039015394.1"/>
</dbReference>
<evidence type="ECO:0000256" key="3">
    <source>
        <dbReference type="ARBA" id="ARBA00004651"/>
    </source>
</evidence>
<keyword evidence="7" id="KW-1003">Cell membrane</keyword>
<feature type="transmembrane region" description="Helical" evidence="15">
    <location>
        <begin position="153"/>
        <end position="175"/>
    </location>
</feature>
<dbReference type="GO" id="GO:1990539">
    <property type="term" value="P:fructose import across plasma membrane"/>
    <property type="evidence" value="ECO:0007669"/>
    <property type="project" value="UniProtKB-ARBA"/>
</dbReference>
<feature type="transmembrane region" description="Helical" evidence="15">
    <location>
        <begin position="521"/>
        <end position="545"/>
    </location>
</feature>
<evidence type="ECO:0000256" key="13">
    <source>
        <dbReference type="ARBA" id="ARBA00031099"/>
    </source>
</evidence>
<evidence type="ECO:0000256" key="2">
    <source>
        <dbReference type="ARBA" id="ARBA00004135"/>
    </source>
</evidence>
<feature type="transmembrane region" description="Helical" evidence="15">
    <location>
        <begin position="433"/>
        <end position="450"/>
    </location>
</feature>
<feature type="transmembrane region" description="Helical" evidence="15">
    <location>
        <begin position="400"/>
        <end position="421"/>
    </location>
</feature>
<keyword evidence="10 15" id="KW-1133">Transmembrane helix</keyword>
<dbReference type="AlphaFoldDB" id="A0A8U1H7D2"/>
<dbReference type="GO" id="GO:0055056">
    <property type="term" value="F:D-glucose transmembrane transporter activity"/>
    <property type="evidence" value="ECO:0007669"/>
    <property type="project" value="TreeGrafter"/>
</dbReference>
<dbReference type="PROSITE" id="PS50850">
    <property type="entry name" value="MFS"/>
    <property type="match status" value="1"/>
</dbReference>
<keyword evidence="8" id="KW-0762">Sugar transport</keyword>
<organism evidence="17 18">
    <name type="scientific">Salvelinus namaycush</name>
    <name type="common">Lake trout</name>
    <name type="synonym">Salmo namaycush</name>
    <dbReference type="NCBI Taxonomy" id="8040"/>
    <lineage>
        <taxon>Eukaryota</taxon>
        <taxon>Metazoa</taxon>
        <taxon>Chordata</taxon>
        <taxon>Craniata</taxon>
        <taxon>Vertebrata</taxon>
        <taxon>Euteleostomi</taxon>
        <taxon>Actinopterygii</taxon>
        <taxon>Neopterygii</taxon>
        <taxon>Teleostei</taxon>
        <taxon>Protacanthopterygii</taxon>
        <taxon>Salmoniformes</taxon>
        <taxon>Salmonidae</taxon>
        <taxon>Salmoninae</taxon>
        <taxon>Salvelinus</taxon>
    </lineage>
</organism>
<dbReference type="FunFam" id="1.20.1250.20:FF:001511">
    <property type="entry name" value="Solute carrier family 2, facilitated glucose transporter member 5"/>
    <property type="match status" value="1"/>
</dbReference>
<evidence type="ECO:0000256" key="12">
    <source>
        <dbReference type="ARBA" id="ARBA00029961"/>
    </source>
</evidence>
<feature type="transmembrane region" description="Helical" evidence="15">
    <location>
        <begin position="363"/>
        <end position="385"/>
    </location>
</feature>
<feature type="transmembrane region" description="Helical" evidence="15">
    <location>
        <begin position="246"/>
        <end position="265"/>
    </location>
</feature>
<evidence type="ECO:0000256" key="6">
    <source>
        <dbReference type="ARBA" id="ARBA00022448"/>
    </source>
</evidence>
<keyword evidence="6 14" id="KW-0813">Transport</keyword>
<dbReference type="GO" id="GO:0046323">
    <property type="term" value="P:D-glucose import"/>
    <property type="evidence" value="ECO:0007669"/>
    <property type="project" value="TreeGrafter"/>
</dbReference>
<feature type="domain" description="Major facilitator superfamily (MFS) profile" evidence="16">
    <location>
        <begin position="106"/>
        <end position="549"/>
    </location>
</feature>
<dbReference type="GO" id="GO:0005353">
    <property type="term" value="F:fructose transmembrane transporter activity"/>
    <property type="evidence" value="ECO:0007669"/>
    <property type="project" value="UniProtKB-ARBA"/>
</dbReference>
<evidence type="ECO:0000256" key="8">
    <source>
        <dbReference type="ARBA" id="ARBA00022597"/>
    </source>
</evidence>
<dbReference type="InterPro" id="IPR020846">
    <property type="entry name" value="MFS_dom"/>
</dbReference>
<keyword evidence="9 15" id="KW-0812">Transmembrane</keyword>
<evidence type="ECO:0000256" key="11">
    <source>
        <dbReference type="ARBA" id="ARBA00023136"/>
    </source>
</evidence>
<feature type="transmembrane region" description="Helical" evidence="15">
    <location>
        <begin position="187"/>
        <end position="207"/>
    </location>
</feature>
<keyword evidence="17" id="KW-1185">Reference proteome</keyword>
<dbReference type="SUPFAM" id="SSF103473">
    <property type="entry name" value="MFS general substrate transporter"/>
    <property type="match status" value="1"/>
</dbReference>
<feature type="transmembrane region" description="Helical" evidence="15">
    <location>
        <begin position="277"/>
        <end position="298"/>
    </location>
</feature>
<protein>
    <recommendedName>
        <fullName evidence="5">Solute carrier family 2, facilitated glucose transporter member 5</fullName>
    </recommendedName>
    <alternativeName>
        <fullName evidence="13">Fructose transporter</fullName>
    </alternativeName>
    <alternativeName>
        <fullName evidence="12">Glucose transporter type 5, small intestine</fullName>
    </alternativeName>
</protein>
<feature type="transmembrane region" description="Helical" evidence="15">
    <location>
        <begin position="213"/>
        <end position="234"/>
    </location>
</feature>
<dbReference type="Proteomes" id="UP000808372">
    <property type="component" value="Chromosome 20"/>
</dbReference>
<dbReference type="PANTHER" id="PTHR23503">
    <property type="entry name" value="SOLUTE CARRIER FAMILY 2"/>
    <property type="match status" value="1"/>
</dbReference>
<dbReference type="NCBIfam" id="TIGR00879">
    <property type="entry name" value="SP"/>
    <property type="match status" value="1"/>
</dbReference>
<evidence type="ECO:0000313" key="18">
    <source>
        <dbReference type="RefSeq" id="XP_038871322.1"/>
    </source>
</evidence>
<dbReference type="InterPro" id="IPR003663">
    <property type="entry name" value="Sugar/inositol_transpt"/>
</dbReference>
<name>A0A8U1H7D2_SALNM</name>
<comment type="similarity">
    <text evidence="4">Belongs to the major facilitator superfamily. Sugar transporter (TC 2.A.1.1) family. Glucose transporter subfamily.</text>
</comment>
<dbReference type="Pfam" id="PF00083">
    <property type="entry name" value="Sugar_tr"/>
    <property type="match status" value="1"/>
</dbReference>
<comment type="catalytic activity">
    <reaction evidence="1">
        <text>D-fructose(out) = D-fructose(in)</text>
        <dbReference type="Rhea" id="RHEA:60372"/>
        <dbReference type="ChEBI" id="CHEBI:37721"/>
    </reaction>
</comment>
<reference evidence="18" key="1">
    <citation type="submission" date="2025-08" db="UniProtKB">
        <authorList>
            <consortium name="RefSeq"/>
        </authorList>
    </citation>
    <scope>IDENTIFICATION</scope>
    <source>
        <tissue evidence="18">White muscle</tissue>
    </source>
</reference>
<evidence type="ECO:0000256" key="14">
    <source>
        <dbReference type="RuleBase" id="RU003346"/>
    </source>
</evidence>
<evidence type="ECO:0000259" key="16">
    <source>
        <dbReference type="PROSITE" id="PS50850"/>
    </source>
</evidence>
<feature type="transmembrane region" description="Helical" evidence="15">
    <location>
        <begin position="99"/>
        <end position="119"/>
    </location>
</feature>
<accession>A0A8U1H7D2</accession>
<dbReference type="InterPro" id="IPR036259">
    <property type="entry name" value="MFS_trans_sf"/>
</dbReference>
<evidence type="ECO:0000256" key="7">
    <source>
        <dbReference type="ARBA" id="ARBA00022475"/>
    </source>
</evidence>
<gene>
    <name evidence="18" type="primary">LOC120064793</name>
</gene>
<sequence length="583" mass="65521">MTARVSLRDGLGQFCFLVFVAYCMFSSAFMLYFIPETKGKSMVEIMEDFNKLKYKNKIKSIQIQQQAINQLSTCSAVPASIQGASDGKMGKALNDLMQYWRLYLLTLVLGIGGSFQYGMQVSIMSSPAEHIQSFVNQTWLGRYEVPVDDSTNMLIWSFIVSVFSLGGWVGAIHSGSLPVTYGRKKALLFNNIVALVAALLMVFSLMAKSFEMILLGRFLYGYNVGMGLSVHLMYLGESSPKKLRGFLTLTSSIFIGLGKVMGQIVGIKEVMGTDDMWPWLMALSGLPAIIQFVTLLFFPEAPRYLYIDKGDTEGSKKALQWLWQEDDLKMEMDDMEKERESMQGQKSKTVWDVLTSRCVRWQVLALVIPCACVQFCGINAIYFYAFDIFRESGVAEDKMHYLSIGIGATELISISLCSMLIDRAGRKMLMGYGYLLMGVIMSILVVMLSIKDLFSWFPYVNIALIFSVICVYGLGPSGVSMALPADLFLQAWRPSAYVISGSVNWLGLFLIGMFFPYIVDALGQFCFLVFVAYCMFSSAFMLYFIPETKGKSMVEIMEDFNKLNYKNRGTDTEKADFVLETTF</sequence>
<evidence type="ECO:0000256" key="1">
    <source>
        <dbReference type="ARBA" id="ARBA00000590"/>
    </source>
</evidence>
<dbReference type="GO" id="GO:0070837">
    <property type="term" value="P:dehydroascorbic acid transport"/>
    <property type="evidence" value="ECO:0007669"/>
    <property type="project" value="TreeGrafter"/>
</dbReference>
<dbReference type="GeneID" id="120064793"/>
<evidence type="ECO:0000256" key="15">
    <source>
        <dbReference type="SAM" id="Phobius"/>
    </source>
</evidence>